<accession>A0A399SGJ8</accession>
<dbReference type="InterPro" id="IPR011081">
    <property type="entry name" value="Big_4"/>
</dbReference>
<dbReference type="Pfam" id="PF19078">
    <property type="entry name" value="Big_12"/>
    <property type="match status" value="4"/>
</dbReference>
<evidence type="ECO:0000259" key="1">
    <source>
        <dbReference type="PROSITE" id="PS50041"/>
    </source>
</evidence>
<dbReference type="PROSITE" id="PS50268">
    <property type="entry name" value="CADHERIN_2"/>
    <property type="match status" value="1"/>
</dbReference>
<dbReference type="InterPro" id="IPR006644">
    <property type="entry name" value="Cadg"/>
</dbReference>
<name>A0A399SGJ8_9BACT</name>
<evidence type="ECO:0008006" key="5">
    <source>
        <dbReference type="Google" id="ProtNLM"/>
    </source>
</evidence>
<organism evidence="3 4">
    <name type="scientific">Pontibacter oryzae</name>
    <dbReference type="NCBI Taxonomy" id="2304593"/>
    <lineage>
        <taxon>Bacteria</taxon>
        <taxon>Pseudomonadati</taxon>
        <taxon>Bacteroidota</taxon>
        <taxon>Cytophagia</taxon>
        <taxon>Cytophagales</taxon>
        <taxon>Hymenobacteraceae</taxon>
        <taxon>Pontibacter</taxon>
    </lineage>
</organism>
<dbReference type="Pfam" id="PF24908">
    <property type="entry name" value="Ig_SIBA-E_2nd"/>
    <property type="match status" value="1"/>
</dbReference>
<dbReference type="Pfam" id="PF19077">
    <property type="entry name" value="Big_13"/>
    <property type="match status" value="1"/>
</dbReference>
<dbReference type="Pfam" id="PF24907">
    <property type="entry name" value="SIBA-E_N"/>
    <property type="match status" value="1"/>
</dbReference>
<dbReference type="EMBL" id="QWGE01000001">
    <property type="protein sequence ID" value="RIJ42710.1"/>
    <property type="molecule type" value="Genomic_DNA"/>
</dbReference>
<dbReference type="Pfam" id="PF07532">
    <property type="entry name" value="Big_4"/>
    <property type="match status" value="1"/>
</dbReference>
<dbReference type="SMART" id="SM00736">
    <property type="entry name" value="CADG"/>
    <property type="match status" value="1"/>
</dbReference>
<evidence type="ECO:0000313" key="4">
    <source>
        <dbReference type="Proteomes" id="UP000266005"/>
    </source>
</evidence>
<dbReference type="OrthoDB" id="1097758at2"/>
<feature type="domain" description="Cadherin" evidence="2">
    <location>
        <begin position="170"/>
        <end position="277"/>
    </location>
</feature>
<dbReference type="InterPro" id="IPR015919">
    <property type="entry name" value="Cadherin-like_sf"/>
</dbReference>
<dbReference type="Gene3D" id="2.60.40.10">
    <property type="entry name" value="Immunoglobulins"/>
    <property type="match status" value="5"/>
</dbReference>
<dbReference type="PANTHER" id="PTHR34677">
    <property type="match status" value="1"/>
</dbReference>
<protein>
    <recommendedName>
        <fullName evidence="5">C-type lectin domain-containing protein</fullName>
    </recommendedName>
</protein>
<reference evidence="4" key="1">
    <citation type="submission" date="2018-08" db="EMBL/GenBank/DDBJ databases">
        <title>Mucilaginibacter sp. MYSH2.</title>
        <authorList>
            <person name="Seo T."/>
        </authorList>
    </citation>
    <scope>NUCLEOTIDE SEQUENCE [LARGE SCALE GENOMIC DNA]</scope>
    <source>
        <strain evidence="4">KIRAN</strain>
    </source>
</reference>
<dbReference type="Pfam" id="PF05345">
    <property type="entry name" value="He_PIG"/>
    <property type="match status" value="2"/>
</dbReference>
<dbReference type="NCBIfam" id="NF033510">
    <property type="entry name" value="Ca_tandemer"/>
    <property type="match status" value="2"/>
</dbReference>
<dbReference type="InterPro" id="IPR041498">
    <property type="entry name" value="Big_6"/>
</dbReference>
<dbReference type="PANTHER" id="PTHR34677:SF3">
    <property type="entry name" value="BACTERIAL IG-LIKE DOMAIN-CONTAINING PROTEIN"/>
    <property type="match status" value="1"/>
</dbReference>
<proteinExistence type="predicted"/>
<dbReference type="SUPFAM" id="SSF56436">
    <property type="entry name" value="C-type lectin-like"/>
    <property type="match status" value="1"/>
</dbReference>
<sequence>MMKNLLFQRRKRMHSAVPKRPGTSGSKWKLSLMLFVFFFLLQASTALASHFRYGSISWRYVSGNTVEVKYSQATASFGSTMVVGKQASSAYIDMGDGRSLSIPLTITAVNNSEGWYYAEGVATYTYANAGTYTASFTSGNKISGLQNNSNGYWNITTQITTGNNNSGPVLTLPTIVNVPKGSITATFLVPANDPDGDPISFRLANGTELPGIQSNTPGTHPSGITVNSATGLVTFNTSDKNTGELYNTAIVVEDNKGATSMVDFIIKITEPSTPPAFDYAVTPSAGTIYKVAPGQQVQFNIKATDSDAGDVVTLQATGVPAGATINPAFPTLGNPVQASFSWTPTANNKGTNVINFVAQDSKGVQSTSSVVIQVSLAPKFDVPPTPAIGQHNVVAPGTNLTYTVQASDPDADDKVSIVSVEAKKADGTWGPLYSGASFSALPTPAGNSTSGTFSWTPAASDWGHKHVRFVAEDTYGDRTTHEVSQLVNTIPVFTSSPITTATVGQLYVYNITGTDPDVTYGDALKLMSGALPSWLTLTDNGNGTAVLSGTPSPSDAGTANLALTLEDEHHHNGGMAMQNFSIEVKNIPPNEISGTGTNKRATYANATVIDDQIVVTGSENIEGLRVYIESGFQVGDNLSFTSPLPAGVMYSYNAATGALIFTGSASSAEWQSVLRTVQFSTTTSNTANRTFKFILGDLVSLTLNGKSHFYKYITTPFSWTGAKTEAAKHTLFGMSGYLATITSQAEGDFIKNKLQGDGWVGGSDDFSHINAALGTNQFANQASAEGKWYWVTGPEKGTAISTGNVTPVSANGAYMFWNPQEPNNSGNNEHYMQVYAHSGGKWNDLPNTSTLGYVVEFGGYTNDPALNIEYARTFTYFKLATPTVTDVAGKTQGAINDNTPTVKGTAAPNSVVTIYLNTAIVTTVTADADGNWTYTFTPALTDGSYTLEAKAKDSDGFESDKSAPFTFTVDTNAPIAPVFTALSSDNGTDAKDGVTNDATLVLSGTAEANATVAITLAGNTIGTTIADGTGAWSYSYEGTTLPEGMHAFSATATDAAGNTSPASAAYQVTIDQTAPTLTISTTATSPANTAFEIKVEASEAVYTLTKESFTVMNGALSGLVKDGLTYTATVTPAADGEVKVSLAKDLMTDLAGNMNAASNILALTYDATRPTVAVASQSPNPVNAAFGISITFTEDVTGFESADITVANGTVSGFSQIDNRRYTAMVNPTTDGQVTVSLAANVAADAATNGNEASNSLTRLYDAVRPTVALASAAANPVNTAFEVSIVFSEPVSGFTLDDISVSNGTAAQFTKVDDAKYTATITPTADGEVRVAIAANVAADAATNGNEAAESLIRAYDATKPEVTVATTAPNPTNTTIAVTVEFSESVTGFEVSDLSISNGTAADFVAMSVTKYTAIVTPAADGEVTIAVAANVAADAATNGNKASNTIAITYDATAPKGYAVAFDQARVDVTNVSNASVSITGAEVGTTYAYSIQSSNGGTPITGTGTVAAASFQLSNLDLTGLNDGTLTISLQLTDAATNQGAAATAEVIKITRNIVSVATPATMQVPIRTTFGKIGLPTQVEVTYSTGEKETIAVTWQEGNYNGFVAGPYTLAGDLTLAAMTTNIDGHKASITVEVQPNKAPTALALSKNTFKPNTTAADVIGEFATTDADDPAAPLFEEHVYTLVSGQGDADNSLFEIRGKELHLRSNHGLSGQVSFTIRVRSTDPYNNTIEKAFTLQKTAYEVATEDVKIVNAFTPNGDGFNDNWTIPELRFYNNVYIQVFDRSGVRVFETTDPETGWNGRAANGQLLKGPYLYIVEVKDINWVKRGVVTILSK</sequence>
<dbReference type="Gene3D" id="3.10.100.10">
    <property type="entry name" value="Mannose-Binding Protein A, subunit A"/>
    <property type="match status" value="1"/>
</dbReference>
<dbReference type="InterPro" id="IPR044048">
    <property type="entry name" value="Big_12"/>
</dbReference>
<dbReference type="InterPro" id="IPR026341">
    <property type="entry name" value="T9SS_type_B"/>
</dbReference>
<feature type="domain" description="C-type lectin" evidence="1">
    <location>
        <begin position="705"/>
        <end position="856"/>
    </location>
</feature>
<dbReference type="InterPro" id="IPR013783">
    <property type="entry name" value="Ig-like_fold"/>
</dbReference>
<gene>
    <name evidence="3" type="ORF">D1627_02360</name>
</gene>
<comment type="caution">
    <text evidence="3">The sequence shown here is derived from an EMBL/GenBank/DDBJ whole genome shotgun (WGS) entry which is preliminary data.</text>
</comment>
<dbReference type="InterPro" id="IPR002126">
    <property type="entry name" value="Cadherin-like_dom"/>
</dbReference>
<dbReference type="InterPro" id="IPR016187">
    <property type="entry name" value="CTDL_fold"/>
</dbReference>
<dbReference type="InterPro" id="IPR056844">
    <property type="entry name" value="SibA-E_N"/>
</dbReference>
<evidence type="ECO:0000313" key="3">
    <source>
        <dbReference type="EMBL" id="RIJ42710.1"/>
    </source>
</evidence>
<evidence type="ECO:0000259" key="2">
    <source>
        <dbReference type="PROSITE" id="PS50268"/>
    </source>
</evidence>
<dbReference type="PROSITE" id="PS50041">
    <property type="entry name" value="C_TYPE_LECTIN_2"/>
    <property type="match status" value="1"/>
</dbReference>
<dbReference type="GO" id="GO:0007156">
    <property type="term" value="P:homophilic cell adhesion via plasma membrane adhesion molecules"/>
    <property type="evidence" value="ECO:0007669"/>
    <property type="project" value="InterPro"/>
</dbReference>
<dbReference type="Pfam" id="PF13585">
    <property type="entry name" value="CHU_C"/>
    <property type="match status" value="1"/>
</dbReference>
<dbReference type="Proteomes" id="UP000266005">
    <property type="component" value="Unassembled WGS sequence"/>
</dbReference>
<dbReference type="InterPro" id="IPR044016">
    <property type="entry name" value="Big_13"/>
</dbReference>
<dbReference type="SUPFAM" id="SSF49313">
    <property type="entry name" value="Cadherin-like"/>
    <property type="match status" value="2"/>
</dbReference>
<dbReference type="Pfam" id="PF17936">
    <property type="entry name" value="Big_6"/>
    <property type="match status" value="1"/>
</dbReference>
<dbReference type="GO" id="GO:0016020">
    <property type="term" value="C:membrane"/>
    <property type="evidence" value="ECO:0007669"/>
    <property type="project" value="InterPro"/>
</dbReference>
<dbReference type="NCBIfam" id="TIGR04131">
    <property type="entry name" value="Bac_Flav_CTERM"/>
    <property type="match status" value="1"/>
</dbReference>
<dbReference type="InterPro" id="IPR001304">
    <property type="entry name" value="C-type_lectin-like"/>
</dbReference>
<dbReference type="InterPro" id="IPR016186">
    <property type="entry name" value="C-type_lectin-like/link_sf"/>
</dbReference>
<dbReference type="GO" id="GO:0005509">
    <property type="term" value="F:calcium ion binding"/>
    <property type="evidence" value="ECO:0007669"/>
    <property type="project" value="InterPro"/>
</dbReference>
<keyword evidence="4" id="KW-1185">Reference proteome</keyword>
<dbReference type="RefSeq" id="WP_119430592.1">
    <property type="nucleotide sequence ID" value="NZ_QWGE01000001.1"/>
</dbReference>
<dbReference type="InterPro" id="IPR056847">
    <property type="entry name" value="Ig_SibA-E_2nd"/>
</dbReference>